<dbReference type="EMBL" id="JAFCMP010000412">
    <property type="protein sequence ID" value="KAG5180082.1"/>
    <property type="molecule type" value="Genomic_DNA"/>
</dbReference>
<dbReference type="Proteomes" id="UP000664859">
    <property type="component" value="Unassembled WGS sequence"/>
</dbReference>
<dbReference type="GO" id="GO:0032259">
    <property type="term" value="P:methylation"/>
    <property type="evidence" value="ECO:0007669"/>
    <property type="project" value="UniProtKB-KW"/>
</dbReference>
<dbReference type="GO" id="GO:0006370">
    <property type="term" value="P:7-methylguanosine mRNA capping"/>
    <property type="evidence" value="ECO:0007669"/>
    <property type="project" value="UniProtKB-UniRule"/>
</dbReference>
<dbReference type="Gene3D" id="3.40.50.12760">
    <property type="match status" value="2"/>
</dbReference>
<feature type="compositionally biased region" description="Pro residues" evidence="2">
    <location>
        <begin position="405"/>
        <end position="418"/>
    </location>
</feature>
<dbReference type="InterPro" id="IPR002877">
    <property type="entry name" value="RNA_MeTrfase_FtsJ_dom"/>
</dbReference>
<feature type="compositionally biased region" description="Gly residues" evidence="2">
    <location>
        <begin position="686"/>
        <end position="695"/>
    </location>
</feature>
<comment type="catalytic activity">
    <reaction evidence="1">
        <text>a 5'-end (N(7)-methyl 5'-triphosphoguanosine)-ribonucleoside in mRNA + S-adenosyl-L-methionine = a 5'-end (N(7)-methyl 5'-triphosphoguanosine)-(2'-O-methyl-ribonucleoside) in mRNA + S-adenosyl-L-homocysteine + H(+)</text>
        <dbReference type="Rhea" id="RHEA:67020"/>
        <dbReference type="Rhea" id="RHEA-COMP:17167"/>
        <dbReference type="Rhea" id="RHEA-COMP:17168"/>
        <dbReference type="ChEBI" id="CHEBI:15378"/>
        <dbReference type="ChEBI" id="CHEBI:57856"/>
        <dbReference type="ChEBI" id="CHEBI:59789"/>
        <dbReference type="ChEBI" id="CHEBI:156461"/>
        <dbReference type="ChEBI" id="CHEBI:167609"/>
        <dbReference type="EC" id="2.1.1.57"/>
    </reaction>
</comment>
<evidence type="ECO:0000313" key="5">
    <source>
        <dbReference type="Proteomes" id="UP000664859"/>
    </source>
</evidence>
<dbReference type="AlphaFoldDB" id="A0A835YU31"/>
<keyword evidence="1" id="KW-0489">Methyltransferase</keyword>
<feature type="region of interest" description="Disordered" evidence="2">
    <location>
        <begin position="1"/>
        <end position="34"/>
    </location>
</feature>
<dbReference type="GO" id="GO:0005737">
    <property type="term" value="C:cytoplasm"/>
    <property type="evidence" value="ECO:0007669"/>
    <property type="project" value="TreeGrafter"/>
</dbReference>
<sequence length="763" mass="77579">MSGTEAPPPEESHTAVGDKRSHAAAGLPSVEESDTTGWAAFQKCKDDWFDPKANASDAAAAQEEREVLTNVLDSLEGIAAGAYEAETYPTFPDLWLPCRPGGIMSKLPSVAVDAHGVAWLVNERHTEESAAELLLTLLPAVAEKVEVAAGSLALVNETMQDLLLSVKAGFDPIPPRVFMFIRSACNPAEGIGRASFINRSAMKLANLDYLMQLVVTPPPAPLPPPSPAAPSTPPVHCTLCGMRSATGGAHPPPSRWLDVCAGPGGFTEYICWKLDRRRRQAGSAAAVSAGATDATAASLAYAQEGSGGGGGGGASSTRAGGYGAEAGQGQALVASQSAGAVAAAREDAAMAAARSAPLGFGWGMTLSAHADASVAQERSDWQLQHLRALNAAVCHGGDHEGPARTMPPRPALPPPPPRAAAAAAQAAAAEATHAVVAAGQAEVSGAPEAVQEAAEAAECAIAAAATAMAAAAPAVEDVATHFRTTYARDGTGDVTREANLAYFAQLVDEESGGGGVDLAMADGGTAAARHAPSQEHALSLLVVCEARAALAALRRGGSFVIKLFGTEGALTAGLVLALSAAFMRVAVVKPLTSRPASAERFLVCRGLLLGRDALVPLLRRLETVAEQLRERHGAAVAAAAAAADAGATIPAGREPELCIVRASMLTATGGGGSGDGTSGTHAAASSGGGGSSGSGGTSEVAMLPYLRRVNDALMRLQLAACSAIAAEAADGNLHFPEGPGKWQRRRTREQRLLSACERTWGIV</sequence>
<evidence type="ECO:0000313" key="4">
    <source>
        <dbReference type="EMBL" id="KAG5180082.1"/>
    </source>
</evidence>
<dbReference type="GO" id="GO:0005634">
    <property type="term" value="C:nucleus"/>
    <property type="evidence" value="ECO:0007669"/>
    <property type="project" value="UniProtKB-SubCell"/>
</dbReference>
<dbReference type="PANTHER" id="PTHR16121:SF0">
    <property type="entry name" value="CAP-SPECIFIC MRNA (NUCLEOSIDE-2'-O-)-METHYLTRANSFERASE 1"/>
    <property type="match status" value="1"/>
</dbReference>
<protein>
    <recommendedName>
        <fullName evidence="1">Cap-specific mRNA (nucleoside-2'-O-)-methyltransferase 1</fullName>
        <ecNumber evidence="1">2.1.1.57</ecNumber>
    </recommendedName>
    <alternativeName>
        <fullName evidence="1">Cap1 2'O-ribose methyltransferase 1</fullName>
    </alternativeName>
</protein>
<dbReference type="InterPro" id="IPR029063">
    <property type="entry name" value="SAM-dependent_MTases_sf"/>
</dbReference>
<feature type="region of interest" description="Disordered" evidence="2">
    <location>
        <begin position="394"/>
        <end position="418"/>
    </location>
</feature>
<reference evidence="4" key="1">
    <citation type="submission" date="2021-02" db="EMBL/GenBank/DDBJ databases">
        <title>First Annotated Genome of the Yellow-green Alga Tribonema minus.</title>
        <authorList>
            <person name="Mahan K.M."/>
        </authorList>
    </citation>
    <scope>NUCLEOTIDE SEQUENCE</scope>
    <source>
        <strain evidence="4">UTEX B ZZ1240</strain>
    </source>
</reference>
<evidence type="ECO:0000256" key="2">
    <source>
        <dbReference type="SAM" id="MobiDB-lite"/>
    </source>
</evidence>
<comment type="function">
    <text evidence="1">S-adenosyl-L-methionine-dependent methyltransferase that mediates RNA cap1 2'-O-ribose methylation to the 5'-cap structure of RNAs. Methylates the ribose of the first nucleotide of a m(7)GpppG-capped mRNA to produce m(7)GpppNmp (cap1).</text>
</comment>
<organism evidence="4 5">
    <name type="scientific">Tribonema minus</name>
    <dbReference type="NCBI Taxonomy" id="303371"/>
    <lineage>
        <taxon>Eukaryota</taxon>
        <taxon>Sar</taxon>
        <taxon>Stramenopiles</taxon>
        <taxon>Ochrophyta</taxon>
        <taxon>PX clade</taxon>
        <taxon>Xanthophyceae</taxon>
        <taxon>Tribonematales</taxon>
        <taxon>Tribonemataceae</taxon>
        <taxon>Tribonema</taxon>
    </lineage>
</organism>
<dbReference type="GO" id="GO:0004483">
    <property type="term" value="F:methyltransferase cap1 activity"/>
    <property type="evidence" value="ECO:0007669"/>
    <property type="project" value="UniProtKB-UniRule"/>
</dbReference>
<keyword evidence="1" id="KW-0808">Transferase</keyword>
<keyword evidence="1" id="KW-0507">mRNA processing</keyword>
<dbReference type="SUPFAM" id="SSF53335">
    <property type="entry name" value="S-adenosyl-L-methionine-dependent methyltransferases"/>
    <property type="match status" value="1"/>
</dbReference>
<keyword evidence="1" id="KW-0539">Nucleus</keyword>
<keyword evidence="1" id="KW-0506">mRNA capping</keyword>
<comment type="caution">
    <text evidence="4">The sequence shown here is derived from an EMBL/GenBank/DDBJ whole genome shotgun (WGS) entry which is preliminary data.</text>
</comment>
<dbReference type="GO" id="GO:0003676">
    <property type="term" value="F:nucleic acid binding"/>
    <property type="evidence" value="ECO:0007669"/>
    <property type="project" value="UniProtKB-UniRule"/>
</dbReference>
<dbReference type="GO" id="GO:0016556">
    <property type="term" value="P:mRNA modification"/>
    <property type="evidence" value="ECO:0007669"/>
    <property type="project" value="UniProtKB-UniRule"/>
</dbReference>
<dbReference type="EC" id="2.1.1.57" evidence="1"/>
<feature type="compositionally biased region" description="Basic and acidic residues" evidence="2">
    <location>
        <begin position="10"/>
        <end position="21"/>
    </location>
</feature>
<comment type="subcellular location">
    <subcellularLocation>
        <location evidence="1">Nucleus</location>
    </subcellularLocation>
</comment>
<evidence type="ECO:0000259" key="3">
    <source>
        <dbReference type="Pfam" id="PF01728"/>
    </source>
</evidence>
<dbReference type="InterPro" id="IPR050851">
    <property type="entry name" value="mRNA_Cap_2O-Ribose_MeTrfase"/>
</dbReference>
<accession>A0A835YU31</accession>
<proteinExistence type="predicted"/>
<gene>
    <name evidence="4" type="ORF">JKP88DRAFT_349671</name>
</gene>
<dbReference type="PANTHER" id="PTHR16121">
    <property type="entry name" value="CAP-SPECIFIC MRNA (NUCLEOSIDE-2'-O-)-METHYLTRANSFERASE 1-RELATED"/>
    <property type="match status" value="1"/>
</dbReference>
<keyword evidence="1" id="KW-0949">S-adenosyl-L-methionine</keyword>
<dbReference type="Pfam" id="PF01728">
    <property type="entry name" value="FtsJ"/>
    <property type="match status" value="1"/>
</dbReference>
<feature type="region of interest" description="Disordered" evidence="2">
    <location>
        <begin position="670"/>
        <end position="695"/>
    </location>
</feature>
<keyword evidence="5" id="KW-1185">Reference proteome</keyword>
<feature type="domain" description="Ribosomal RNA methyltransferase FtsJ" evidence="3">
    <location>
        <begin position="490"/>
        <end position="606"/>
    </location>
</feature>
<dbReference type="OrthoDB" id="10251234at2759"/>
<name>A0A835YU31_9STRA</name>
<evidence type="ECO:0000256" key="1">
    <source>
        <dbReference type="RuleBase" id="RU368012"/>
    </source>
</evidence>